<accession>R2T530</accession>
<protein>
    <submittedName>
        <fullName evidence="1">Uncharacterized protein</fullName>
    </submittedName>
</protein>
<evidence type="ECO:0000313" key="2">
    <source>
        <dbReference type="Proteomes" id="UP000013782"/>
    </source>
</evidence>
<reference evidence="1 2" key="1">
    <citation type="submission" date="2013-02" db="EMBL/GenBank/DDBJ databases">
        <title>The Genome Sequence of Enterococcus pallens BAA-351.</title>
        <authorList>
            <consortium name="The Broad Institute Genome Sequencing Platform"/>
            <consortium name="The Broad Institute Genome Sequencing Center for Infectious Disease"/>
            <person name="Earl A.M."/>
            <person name="Gilmore M.S."/>
            <person name="Lebreton F."/>
            <person name="Walker B."/>
            <person name="Young S.K."/>
            <person name="Zeng Q."/>
            <person name="Gargeya S."/>
            <person name="Fitzgerald M."/>
            <person name="Haas B."/>
            <person name="Abouelleil A."/>
            <person name="Alvarado L."/>
            <person name="Arachchi H.M."/>
            <person name="Berlin A.M."/>
            <person name="Chapman S.B."/>
            <person name="Dewar J."/>
            <person name="Goldberg J."/>
            <person name="Griggs A."/>
            <person name="Gujja S."/>
            <person name="Hansen M."/>
            <person name="Howarth C."/>
            <person name="Imamovic A."/>
            <person name="Larimer J."/>
            <person name="McCowan C."/>
            <person name="Murphy C."/>
            <person name="Neiman D."/>
            <person name="Pearson M."/>
            <person name="Priest M."/>
            <person name="Roberts A."/>
            <person name="Saif S."/>
            <person name="Shea T."/>
            <person name="Sisk P."/>
            <person name="Sykes S."/>
            <person name="Wortman J."/>
            <person name="Nusbaum C."/>
            <person name="Birren B."/>
        </authorList>
    </citation>
    <scope>NUCLEOTIDE SEQUENCE [LARGE SCALE GENOMIC DNA]</scope>
    <source>
        <strain evidence="1 2">ATCC BAA-351</strain>
    </source>
</reference>
<organism evidence="1 2">
    <name type="scientific">Enterococcus pallens ATCC BAA-351</name>
    <dbReference type="NCBI Taxonomy" id="1158607"/>
    <lineage>
        <taxon>Bacteria</taxon>
        <taxon>Bacillati</taxon>
        <taxon>Bacillota</taxon>
        <taxon>Bacilli</taxon>
        <taxon>Lactobacillales</taxon>
        <taxon>Enterococcaceae</taxon>
        <taxon>Enterococcus</taxon>
    </lineage>
</organism>
<name>R2T530_9ENTE</name>
<sequence length="182" mass="21786">MRTFRKFEITSDRAIEFLLEDPQNYGYFSQLRIEYYFENKKIKLFDDFVIEGIRTFKNVLQKCLNGEKNLPSNYFEKGIGYRWNKTAYQIAEGDFSDDDATSSFLMWETVSGMATWIYTYKGKTYLEISPQYQYNYSEPDKDFVPFETYMANYEMVDRIELAIETIDAWYNDVSAILKKLDY</sequence>
<dbReference type="Proteomes" id="UP000013782">
    <property type="component" value="Unassembled WGS sequence"/>
</dbReference>
<dbReference type="EMBL" id="AJAQ01000011">
    <property type="protein sequence ID" value="EOH95349.1"/>
    <property type="molecule type" value="Genomic_DNA"/>
</dbReference>
<comment type="caution">
    <text evidence="1">The sequence shown here is derived from an EMBL/GenBank/DDBJ whole genome shotgun (WGS) entry which is preliminary data.</text>
</comment>
<proteinExistence type="predicted"/>
<dbReference type="AlphaFoldDB" id="R2T530"/>
<dbReference type="eggNOG" id="ENOG5032GC5">
    <property type="taxonomic scope" value="Bacteria"/>
</dbReference>
<gene>
    <name evidence="1" type="ORF">UAU_01311</name>
</gene>
<dbReference type="HOGENOM" id="CLU_1479893_0_0_9"/>
<keyword evidence="2" id="KW-1185">Reference proteome</keyword>
<evidence type="ECO:0000313" key="1">
    <source>
        <dbReference type="EMBL" id="EOH95349.1"/>
    </source>
</evidence>
<dbReference type="PATRIC" id="fig|1158607.3.peg.1294"/>